<comment type="caution">
    <text evidence="3">Lacks conserved residue(s) required for the propagation of feature annotation.</text>
</comment>
<proteinExistence type="inferred from homology"/>
<dbReference type="Proteomes" id="UP000013307">
    <property type="component" value="Chromosome"/>
</dbReference>
<dbReference type="HAMAP" id="MF_00935">
    <property type="entry name" value="AlaDH_arch"/>
    <property type="match status" value="1"/>
</dbReference>
<dbReference type="GO" id="GO:0000286">
    <property type="term" value="F:alanine dehydrogenase activity"/>
    <property type="evidence" value="ECO:0007669"/>
    <property type="project" value="UniProtKB-UniRule"/>
</dbReference>
<evidence type="ECO:0000256" key="1">
    <source>
        <dbReference type="ARBA" id="ARBA00023002"/>
    </source>
</evidence>
<feature type="active site" description="Proton donor/acceptor" evidence="3">
    <location>
        <position position="65"/>
    </location>
</feature>
<dbReference type="AlphaFoldDB" id="N0BH61"/>
<dbReference type="InterPro" id="IPR003462">
    <property type="entry name" value="ODC_Mu_crystall"/>
</dbReference>
<dbReference type="GO" id="GO:0006522">
    <property type="term" value="P:alanine metabolic process"/>
    <property type="evidence" value="ECO:0007669"/>
    <property type="project" value="UniProtKB-UniRule"/>
</dbReference>
<reference evidence="5 6" key="1">
    <citation type="journal article" date="2013" name="Genome Announc.">
        <title>Complete Genome Sequence of the Thermophilic and Facultatively Chemolithoautotrophic Sulfate Reducer Archaeoglobus sulfaticallidus Strain PM70-1T.</title>
        <authorList>
            <person name="Stokke R."/>
            <person name="Hocking W.P."/>
            <person name="Steinsbu B.O."/>
            <person name="Steen I.H."/>
        </authorList>
    </citation>
    <scope>NUCLEOTIDE SEQUENCE [LARGE SCALE GENOMIC DNA]</scope>
    <source>
        <strain evidence="5">PM70-1</strain>
    </source>
</reference>
<dbReference type="KEGG" id="ast:Asulf_01659"/>
<evidence type="ECO:0000313" key="5">
    <source>
        <dbReference type="EMBL" id="AGK61632.1"/>
    </source>
</evidence>
<comment type="similarity">
    <text evidence="3">Belongs to the ornithine cyclodeaminase/mu-crystallin family. Archaeal alanine dehydrogenase subfamily.</text>
</comment>
<sequence length="319" mass="34963">METIILTKEDIMDILTMDDTLKAVEHAFEMHGKNEVQMPAKIYLEFEKGDLRAMPAYLDGKAGVKWVNSHPHNSEVGLPTVMALLIYNDPETGFPLAVMDATHITNMRTGAAGGIASKYLARKDSKIIGFIGCGVQAYTQLSAHLKLFDVEKVRCYDLSESHAKKFVDYCSKQNIDAEFARIEKACDCDILVTITPSRKPVVMAEWVADGTHINAIGADAPGKQELDPEILKKSRVFVDDKEQAFHSGEVNVPLSKGIISENDIAGTIGEVIVGKVKGRIGDEITVFDSTGLAIQDISTASIIYSRAIEKGVGLKIRFF</sequence>
<feature type="binding site" evidence="3">
    <location>
        <begin position="217"/>
        <end position="219"/>
    </location>
    <ligand>
        <name>NAD(+)</name>
        <dbReference type="ChEBI" id="CHEBI:57540"/>
    </ligand>
</feature>
<evidence type="ECO:0000256" key="3">
    <source>
        <dbReference type="HAMAP-Rule" id="MF_00935"/>
    </source>
</evidence>
<keyword evidence="1 3" id="KW-0560">Oxidoreductase</keyword>
<dbReference type="STRING" id="387631.Asulf_01659"/>
<organism evidence="5 6">
    <name type="scientific">Archaeoglobus sulfaticallidus PM70-1</name>
    <dbReference type="NCBI Taxonomy" id="387631"/>
    <lineage>
        <taxon>Archaea</taxon>
        <taxon>Methanobacteriati</taxon>
        <taxon>Methanobacteriota</taxon>
        <taxon>Archaeoglobi</taxon>
        <taxon>Archaeoglobales</taxon>
        <taxon>Archaeoglobaceae</taxon>
        <taxon>Archaeoglobus</taxon>
    </lineage>
</organism>
<keyword evidence="2 3" id="KW-0520">NAD</keyword>
<evidence type="ECO:0000256" key="4">
    <source>
        <dbReference type="NCBIfam" id="TIGR02371"/>
    </source>
</evidence>
<name>N0BH61_9EURY</name>
<keyword evidence="6" id="KW-1185">Reference proteome</keyword>
<comment type="catalytic activity">
    <reaction evidence="3">
        <text>L-alanine + NAD(+) + H2O = pyruvate + NH4(+) + NADH + H(+)</text>
        <dbReference type="Rhea" id="RHEA:18405"/>
        <dbReference type="ChEBI" id="CHEBI:15361"/>
        <dbReference type="ChEBI" id="CHEBI:15377"/>
        <dbReference type="ChEBI" id="CHEBI:15378"/>
        <dbReference type="ChEBI" id="CHEBI:28938"/>
        <dbReference type="ChEBI" id="CHEBI:57540"/>
        <dbReference type="ChEBI" id="CHEBI:57945"/>
        <dbReference type="ChEBI" id="CHEBI:57972"/>
        <dbReference type="EC" id="1.4.1.1"/>
    </reaction>
</comment>
<dbReference type="GeneID" id="15393294"/>
<dbReference type="Gene3D" id="3.30.1780.10">
    <property type="entry name" value="ornithine cyclodeaminase, domain 1"/>
    <property type="match status" value="1"/>
</dbReference>
<evidence type="ECO:0000313" key="6">
    <source>
        <dbReference type="Proteomes" id="UP000013307"/>
    </source>
</evidence>
<evidence type="ECO:0000256" key="2">
    <source>
        <dbReference type="ARBA" id="ARBA00023027"/>
    </source>
</evidence>
<dbReference type="EC" id="1.4.1.1" evidence="3 4"/>
<dbReference type="PANTHER" id="PTHR13812:SF19">
    <property type="entry name" value="KETIMINE REDUCTASE MU-CRYSTALLIN"/>
    <property type="match status" value="1"/>
</dbReference>
<dbReference type="EMBL" id="CP005290">
    <property type="protein sequence ID" value="AGK61632.1"/>
    <property type="molecule type" value="Genomic_DNA"/>
</dbReference>
<dbReference type="InterPro" id="IPR012742">
    <property type="entry name" value="Ala_DH_archaeglobus"/>
</dbReference>
<accession>N0BH61</accession>
<dbReference type="InterPro" id="IPR028609">
    <property type="entry name" value="AlaDH_arch-typ"/>
</dbReference>
<dbReference type="PANTHER" id="PTHR13812">
    <property type="entry name" value="KETIMINE REDUCTASE MU-CRYSTALLIN"/>
    <property type="match status" value="1"/>
</dbReference>
<dbReference type="InterPro" id="IPR023401">
    <property type="entry name" value="ODC_N"/>
</dbReference>
<feature type="binding site" evidence="3">
    <location>
        <begin position="135"/>
        <end position="136"/>
    </location>
    <ligand>
        <name>NAD(+)</name>
        <dbReference type="ChEBI" id="CHEBI:57540"/>
    </ligand>
</feature>
<dbReference type="FunFam" id="3.40.50.720:FF:000311">
    <property type="entry name" value="Ornithine cyclodeaminase"/>
    <property type="match status" value="1"/>
</dbReference>
<dbReference type="eggNOG" id="arCOG01035">
    <property type="taxonomic scope" value="Archaea"/>
</dbReference>
<gene>
    <name evidence="3" type="primary">ala</name>
    <name evidence="5" type="ORF">Asulf_01659</name>
</gene>
<dbReference type="RefSeq" id="WP_015591230.1">
    <property type="nucleotide sequence ID" value="NC_021169.1"/>
</dbReference>
<feature type="binding site" evidence="3">
    <location>
        <position position="289"/>
    </location>
    <ligand>
        <name>NAD(+)</name>
        <dbReference type="ChEBI" id="CHEBI:57540"/>
    </ligand>
</feature>
<dbReference type="PIRSF" id="PIRSF001439">
    <property type="entry name" value="CryM"/>
    <property type="match status" value="1"/>
</dbReference>
<protein>
    <recommendedName>
        <fullName evidence="3 4">Alanine dehydrogenase</fullName>
        <shortName evidence="3">AlaDH</shortName>
        <ecNumber evidence="3 4">1.4.1.1</ecNumber>
    </recommendedName>
</protein>
<dbReference type="FunFam" id="3.30.1780.10:FF:000002">
    <property type="entry name" value="Ornithine cyclodeaminase"/>
    <property type="match status" value="1"/>
</dbReference>
<dbReference type="GO" id="GO:0051287">
    <property type="term" value="F:NAD binding"/>
    <property type="evidence" value="ECO:0007669"/>
    <property type="project" value="UniProtKB-UniRule"/>
</dbReference>
<dbReference type="GO" id="GO:0005737">
    <property type="term" value="C:cytoplasm"/>
    <property type="evidence" value="ECO:0007669"/>
    <property type="project" value="TreeGrafter"/>
</dbReference>
<keyword evidence="3" id="KW-0547">Nucleotide-binding</keyword>
<dbReference type="Pfam" id="PF02423">
    <property type="entry name" value="OCD_Mu_crystall"/>
    <property type="match status" value="1"/>
</dbReference>
<dbReference type="SUPFAM" id="SSF51735">
    <property type="entry name" value="NAD(P)-binding Rossmann-fold domains"/>
    <property type="match status" value="1"/>
</dbReference>
<comment type="function">
    <text evidence="3">Catalyzes the NAD(+)-dependent oxidative deamination of L-alanine to pyruvate, and the reverse reaction, the reductive amination of pyruvate.</text>
</comment>
<dbReference type="HOGENOM" id="CLU_042088_3_1_2"/>
<dbReference type="InterPro" id="IPR036291">
    <property type="entry name" value="NAD(P)-bd_dom_sf"/>
</dbReference>
<dbReference type="NCBIfam" id="TIGR02371">
    <property type="entry name" value="ala_DH_arch"/>
    <property type="match status" value="1"/>
</dbReference>
<feature type="binding site" evidence="3">
    <location>
        <position position="108"/>
    </location>
    <ligand>
        <name>NAD(+)</name>
        <dbReference type="ChEBI" id="CHEBI:57540"/>
    </ligand>
</feature>
<feature type="binding site" evidence="3">
    <location>
        <position position="223"/>
    </location>
    <ligand>
        <name>NAD(+)</name>
        <dbReference type="ChEBI" id="CHEBI:57540"/>
    </ligand>
</feature>
<dbReference type="OrthoDB" id="21421at2157"/>
<dbReference type="Gene3D" id="3.40.50.720">
    <property type="entry name" value="NAD(P)-binding Rossmann-like Domain"/>
    <property type="match status" value="1"/>
</dbReference>